<protein>
    <submittedName>
        <fullName evidence="1">Predicted nucleotidyltransferase</fullName>
    </submittedName>
</protein>
<accession>A0A0Z8GAS3</accession>
<keyword evidence="1" id="KW-0808">Transferase</keyword>
<dbReference type="SUPFAM" id="SSF81301">
    <property type="entry name" value="Nucleotidyltransferase"/>
    <property type="match status" value="1"/>
</dbReference>
<dbReference type="AlphaFoldDB" id="A0A0Z8GAS3"/>
<organism evidence="1 2">
    <name type="scientific">Streptococcus suis</name>
    <dbReference type="NCBI Taxonomy" id="1307"/>
    <lineage>
        <taxon>Bacteria</taxon>
        <taxon>Bacillati</taxon>
        <taxon>Bacillota</taxon>
        <taxon>Bacilli</taxon>
        <taxon>Lactobacillales</taxon>
        <taxon>Streptococcaceae</taxon>
        <taxon>Streptococcus</taxon>
    </lineage>
</organism>
<dbReference type="GO" id="GO:0016740">
    <property type="term" value="F:transferase activity"/>
    <property type="evidence" value="ECO:0007669"/>
    <property type="project" value="UniProtKB-KW"/>
</dbReference>
<evidence type="ECO:0000313" key="1">
    <source>
        <dbReference type="EMBL" id="CYU95274.1"/>
    </source>
</evidence>
<proteinExistence type="predicted"/>
<name>A0A0Z8GAS3_STRSU</name>
<reference evidence="1 2" key="1">
    <citation type="submission" date="2016-02" db="EMBL/GenBank/DDBJ databases">
        <authorList>
            <consortium name="Pathogen Informatics"/>
        </authorList>
    </citation>
    <scope>NUCLEOTIDE SEQUENCE [LARGE SCALE GENOMIC DNA]</scope>
    <source>
        <strain evidence="1 2">LSS31</strain>
    </source>
</reference>
<dbReference type="RefSeq" id="WP_044750819.1">
    <property type="nucleotide sequence ID" value="NZ_CEEV01000008.1"/>
</dbReference>
<dbReference type="Pfam" id="PF10127">
    <property type="entry name" value="RlaP"/>
    <property type="match status" value="1"/>
</dbReference>
<dbReference type="InterPro" id="IPR018775">
    <property type="entry name" value="RlaP"/>
</dbReference>
<evidence type="ECO:0000313" key="2">
    <source>
        <dbReference type="Proteomes" id="UP000072530"/>
    </source>
</evidence>
<dbReference type="InterPro" id="IPR043519">
    <property type="entry name" value="NT_sf"/>
</dbReference>
<sequence>MHNQEEMNRLVPQKLREIEKEFDVEVLWAIESGSRAWGFESPDSDFDVRFIYKHKPGFYLALDKGRDVIELPIDETWDVSGWDLDKTLKLLFKSNPTLFEWLQSPIVYHQTDFIERIRQYAQNYFSEKKMLHHYLNTAKGHMQKYLLSEQVKPKKYFYALRPILACRWIEKYHTIPPILFEDLVQDLLPEEIKPHVAALLDLKINHPEETLISPLLPIQNYVEESIREIEAYIQTVKEEKRDISSLNNFFLDELGIAGQ</sequence>
<gene>
    <name evidence="1" type="ORF">ERS132393_01719</name>
</gene>
<dbReference type="EMBL" id="FIGG01000008">
    <property type="protein sequence ID" value="CYU95274.1"/>
    <property type="molecule type" value="Genomic_DNA"/>
</dbReference>
<dbReference type="PANTHER" id="PTHR34817:SF2">
    <property type="entry name" value="NUCLEOTIDYLTRANSFERASE"/>
    <property type="match status" value="1"/>
</dbReference>
<dbReference type="PANTHER" id="PTHR34817">
    <property type="entry name" value="NUCLEOTIDYLTRANSFERASE"/>
    <property type="match status" value="1"/>
</dbReference>
<dbReference type="Proteomes" id="UP000072530">
    <property type="component" value="Unassembled WGS sequence"/>
</dbReference>